<proteinExistence type="predicted"/>
<dbReference type="InterPro" id="IPR002347">
    <property type="entry name" value="SDR_fam"/>
</dbReference>
<dbReference type="CDD" id="cd08939">
    <property type="entry name" value="KDSR-like_SDR_c"/>
    <property type="match status" value="1"/>
</dbReference>
<gene>
    <name evidence="12" type="ORF">PBRA_000966</name>
</gene>
<reference evidence="12 13" key="1">
    <citation type="submission" date="2015-02" db="EMBL/GenBank/DDBJ databases">
        <authorList>
            <person name="Chooi Y.-H."/>
        </authorList>
    </citation>
    <scope>NUCLEOTIDE SEQUENCE [LARGE SCALE GENOMIC DNA]</scope>
    <source>
        <strain evidence="12">E3</strain>
    </source>
</reference>
<evidence type="ECO:0000313" key="12">
    <source>
        <dbReference type="EMBL" id="CEO97622.1"/>
    </source>
</evidence>
<dbReference type="STRING" id="37360.A0A0G4IR24"/>
<dbReference type="EC" id="1.1.1.102" evidence="9"/>
<evidence type="ECO:0000256" key="9">
    <source>
        <dbReference type="ARBA" id="ARBA00026112"/>
    </source>
</evidence>
<dbReference type="GO" id="GO:0006666">
    <property type="term" value="P:3-keto-sphinganine metabolic process"/>
    <property type="evidence" value="ECO:0007669"/>
    <property type="project" value="InterPro"/>
</dbReference>
<dbReference type="InterPro" id="IPR036291">
    <property type="entry name" value="NAD(P)-bd_dom_sf"/>
</dbReference>
<dbReference type="GO" id="GO:0005789">
    <property type="term" value="C:endoplasmic reticulum membrane"/>
    <property type="evidence" value="ECO:0007669"/>
    <property type="project" value="TreeGrafter"/>
</dbReference>
<keyword evidence="4" id="KW-0256">Endoplasmic reticulum</keyword>
<feature type="domain" description="Ketoreductase" evidence="11">
    <location>
        <begin position="82"/>
        <end position="267"/>
    </location>
</feature>
<dbReference type="SUPFAM" id="SSF51735">
    <property type="entry name" value="NAD(P)-binding Rossmann-fold domains"/>
    <property type="match status" value="1"/>
</dbReference>
<evidence type="ECO:0000256" key="8">
    <source>
        <dbReference type="ARBA" id="ARBA00023098"/>
    </source>
</evidence>
<dbReference type="PRINTS" id="PR00081">
    <property type="entry name" value="GDHRDH"/>
</dbReference>
<keyword evidence="5" id="KW-0521">NADP</keyword>
<dbReference type="InterPro" id="IPR045022">
    <property type="entry name" value="KDSR-like"/>
</dbReference>
<feature type="transmembrane region" description="Helical" evidence="10">
    <location>
        <begin position="48"/>
        <end position="66"/>
    </location>
</feature>
<dbReference type="OrthoDB" id="37659at2759"/>
<evidence type="ECO:0000259" key="11">
    <source>
        <dbReference type="SMART" id="SM00822"/>
    </source>
</evidence>
<evidence type="ECO:0000313" key="13">
    <source>
        <dbReference type="Proteomes" id="UP000039324"/>
    </source>
</evidence>
<dbReference type="PANTHER" id="PTHR43550:SF3">
    <property type="entry name" value="3-KETODIHYDROSPHINGOSINE REDUCTASE"/>
    <property type="match status" value="1"/>
</dbReference>
<comment type="pathway">
    <text evidence="2">Lipid metabolism; sphingolipid metabolism.</text>
</comment>
<dbReference type="AlphaFoldDB" id="A0A0G4IR24"/>
<evidence type="ECO:0000256" key="4">
    <source>
        <dbReference type="ARBA" id="ARBA00022824"/>
    </source>
</evidence>
<keyword evidence="13" id="KW-1185">Reference proteome</keyword>
<dbReference type="Gene3D" id="3.40.50.720">
    <property type="entry name" value="NAD(P)-binding Rossmann-like Domain"/>
    <property type="match status" value="1"/>
</dbReference>
<evidence type="ECO:0000256" key="6">
    <source>
        <dbReference type="ARBA" id="ARBA00022919"/>
    </source>
</evidence>
<dbReference type="Pfam" id="PF00106">
    <property type="entry name" value="adh_short"/>
    <property type="match status" value="1"/>
</dbReference>
<keyword evidence="10" id="KW-1133">Transmembrane helix</keyword>
<evidence type="ECO:0000256" key="3">
    <source>
        <dbReference type="ARBA" id="ARBA00004991"/>
    </source>
</evidence>
<keyword evidence="7" id="KW-0560">Oxidoreductase</keyword>
<dbReference type="GO" id="GO:0047560">
    <property type="term" value="F:3-dehydrosphinganine reductase activity"/>
    <property type="evidence" value="ECO:0007669"/>
    <property type="project" value="UniProtKB-EC"/>
</dbReference>
<dbReference type="Proteomes" id="UP000039324">
    <property type="component" value="Unassembled WGS sequence"/>
</dbReference>
<sequence length="381" mass="40766">LPRHFPLRDLPGWSCAVAAAAGPFRFWGGIVQDRPGGGMSTGLVGVDVVWVVLGAIAVVPLLLMLLEVGYRVIKPSVPLQGTHVIVVGGSTGIGLSMAIQAAKERARAITLVSRSQEKLQAARQAVLASAADPGCAVDTISADATNFKTMAVAIDSAVQTHGPPDYLICAAGASHPGYFLQQPVETFRDSMELNYMGTVVCLKAAVPHMAAVRQGHCILISSGAGLSGWLGYSSYSPTKFAIRGLAEALRNELTGFNIKVSIAYPPDTDTPGFEHENKTKPVETVEMLPPSTYSPAMVASYIWYSVGKGDFNCSCPDLIQDFLIALMSGVTPRRMYIFDAIMHPIMLIVATVFRWNADRISSAYPKRIEGSPVSTDTLKMH</sequence>
<evidence type="ECO:0000256" key="5">
    <source>
        <dbReference type="ARBA" id="ARBA00022857"/>
    </source>
</evidence>
<keyword evidence="8" id="KW-0443">Lipid metabolism</keyword>
<comment type="subcellular location">
    <subcellularLocation>
        <location evidence="1">Endoplasmic reticulum</location>
    </subcellularLocation>
</comment>
<feature type="transmembrane region" description="Helical" evidence="10">
    <location>
        <begin position="336"/>
        <end position="355"/>
    </location>
</feature>
<organism evidence="12 13">
    <name type="scientific">Plasmodiophora brassicae</name>
    <name type="common">Clubroot disease agent</name>
    <dbReference type="NCBI Taxonomy" id="37360"/>
    <lineage>
        <taxon>Eukaryota</taxon>
        <taxon>Sar</taxon>
        <taxon>Rhizaria</taxon>
        <taxon>Endomyxa</taxon>
        <taxon>Phytomyxea</taxon>
        <taxon>Plasmodiophorida</taxon>
        <taxon>Plasmodiophoridae</taxon>
        <taxon>Plasmodiophora</taxon>
    </lineage>
</organism>
<dbReference type="InterPro" id="IPR057326">
    <property type="entry name" value="KR_dom"/>
</dbReference>
<protein>
    <recommendedName>
        <fullName evidence="9">3-dehydrosphinganine reductase</fullName>
        <ecNumber evidence="9">1.1.1.102</ecNumber>
    </recommendedName>
</protein>
<keyword evidence="10" id="KW-0472">Membrane</keyword>
<dbReference type="FunFam" id="3.40.50.720:FF:000468">
    <property type="entry name" value="Short-chain dehydrogenase, putative"/>
    <property type="match status" value="1"/>
</dbReference>
<evidence type="ECO:0000256" key="1">
    <source>
        <dbReference type="ARBA" id="ARBA00004240"/>
    </source>
</evidence>
<dbReference type="SMART" id="SM00822">
    <property type="entry name" value="PKS_KR"/>
    <property type="match status" value="1"/>
</dbReference>
<evidence type="ECO:0000256" key="2">
    <source>
        <dbReference type="ARBA" id="ARBA00004760"/>
    </source>
</evidence>
<feature type="non-terminal residue" evidence="12">
    <location>
        <position position="1"/>
    </location>
</feature>
<evidence type="ECO:0000256" key="7">
    <source>
        <dbReference type="ARBA" id="ARBA00023002"/>
    </source>
</evidence>
<accession>A0A0G4IR24</accession>
<keyword evidence="6" id="KW-0746">Sphingolipid metabolism</keyword>
<dbReference type="EMBL" id="CDSF01000079">
    <property type="protein sequence ID" value="CEO97622.1"/>
    <property type="molecule type" value="Genomic_DNA"/>
</dbReference>
<name>A0A0G4IR24_PLABS</name>
<dbReference type="PANTHER" id="PTHR43550">
    <property type="entry name" value="3-KETODIHYDROSPHINGOSINE REDUCTASE"/>
    <property type="match status" value="1"/>
</dbReference>
<keyword evidence="10" id="KW-0812">Transmembrane</keyword>
<evidence type="ECO:0000256" key="10">
    <source>
        <dbReference type="SAM" id="Phobius"/>
    </source>
</evidence>
<dbReference type="OMA" id="YAGAHPN"/>
<comment type="pathway">
    <text evidence="3">Sphingolipid metabolism.</text>
</comment>
<dbReference type="GO" id="GO:0030148">
    <property type="term" value="P:sphingolipid biosynthetic process"/>
    <property type="evidence" value="ECO:0007669"/>
    <property type="project" value="InterPro"/>
</dbReference>